<evidence type="ECO:0000259" key="4">
    <source>
        <dbReference type="Pfam" id="PF22600"/>
    </source>
</evidence>
<dbReference type="Gene3D" id="3.30.460.10">
    <property type="entry name" value="Beta Polymerase, domain 2"/>
    <property type="match status" value="1"/>
</dbReference>
<dbReference type="InterPro" id="IPR043519">
    <property type="entry name" value="NT_sf"/>
</dbReference>
<evidence type="ECO:0000256" key="2">
    <source>
        <dbReference type="ARBA" id="ARBA00022842"/>
    </source>
</evidence>
<dbReference type="GO" id="GO:1990817">
    <property type="term" value="F:poly(A) RNA polymerase activity"/>
    <property type="evidence" value="ECO:0007669"/>
    <property type="project" value="InterPro"/>
</dbReference>
<proteinExistence type="predicted"/>
<dbReference type="OrthoDB" id="273917at2759"/>
<evidence type="ECO:0000259" key="3">
    <source>
        <dbReference type="Pfam" id="PF03828"/>
    </source>
</evidence>
<dbReference type="PANTHER" id="PTHR23092:SF15">
    <property type="entry name" value="INACTIVE NON-CANONICAL POLY(A) RNA POLYMERASE PROTEIN TRF4-2-RELATED"/>
    <property type="match status" value="1"/>
</dbReference>
<dbReference type="SUPFAM" id="SSF81301">
    <property type="entry name" value="Nucleotidyltransferase"/>
    <property type="match status" value="1"/>
</dbReference>
<dbReference type="GO" id="GO:0031499">
    <property type="term" value="C:TRAMP complex"/>
    <property type="evidence" value="ECO:0007669"/>
    <property type="project" value="TreeGrafter"/>
</dbReference>
<dbReference type="GO" id="GO:0031123">
    <property type="term" value="P:RNA 3'-end processing"/>
    <property type="evidence" value="ECO:0007669"/>
    <property type="project" value="TreeGrafter"/>
</dbReference>
<keyword evidence="1" id="KW-0479">Metal-binding</keyword>
<protein>
    <submittedName>
        <fullName evidence="5">Cid14 protein</fullName>
    </submittedName>
</protein>
<dbReference type="PANTHER" id="PTHR23092">
    <property type="entry name" value="POLY(A) RNA POLYMERASE"/>
    <property type="match status" value="1"/>
</dbReference>
<accession>A0A812IUI5</accession>
<gene>
    <name evidence="5" type="primary">cid14</name>
    <name evidence="5" type="ORF">SPIL2461_LOCUS1169</name>
</gene>
<dbReference type="CDD" id="cd05402">
    <property type="entry name" value="NT_PAP_TUTase"/>
    <property type="match status" value="1"/>
</dbReference>
<dbReference type="Gene3D" id="1.10.1410.10">
    <property type="match status" value="1"/>
</dbReference>
<evidence type="ECO:0000313" key="5">
    <source>
        <dbReference type="EMBL" id="CAE7183071.1"/>
    </source>
</evidence>
<feature type="domain" description="PAP-associated" evidence="3">
    <location>
        <begin position="282"/>
        <end position="341"/>
    </location>
</feature>
<dbReference type="EMBL" id="CAJNIZ010001114">
    <property type="protein sequence ID" value="CAE7183071.1"/>
    <property type="molecule type" value="Genomic_DNA"/>
</dbReference>
<dbReference type="InterPro" id="IPR002058">
    <property type="entry name" value="PAP_assoc"/>
</dbReference>
<organism evidence="5 6">
    <name type="scientific">Symbiodinium pilosum</name>
    <name type="common">Dinoflagellate</name>
    <dbReference type="NCBI Taxonomy" id="2952"/>
    <lineage>
        <taxon>Eukaryota</taxon>
        <taxon>Sar</taxon>
        <taxon>Alveolata</taxon>
        <taxon>Dinophyceae</taxon>
        <taxon>Suessiales</taxon>
        <taxon>Symbiodiniaceae</taxon>
        <taxon>Symbiodinium</taxon>
    </lineage>
</organism>
<evidence type="ECO:0000313" key="6">
    <source>
        <dbReference type="Proteomes" id="UP000649617"/>
    </source>
</evidence>
<dbReference type="InterPro" id="IPR054708">
    <property type="entry name" value="MTPAP-like_central"/>
</dbReference>
<dbReference type="GO" id="GO:0005730">
    <property type="term" value="C:nucleolus"/>
    <property type="evidence" value="ECO:0007669"/>
    <property type="project" value="TreeGrafter"/>
</dbReference>
<dbReference type="AlphaFoldDB" id="A0A812IUI5"/>
<evidence type="ECO:0000256" key="1">
    <source>
        <dbReference type="ARBA" id="ARBA00022723"/>
    </source>
</evidence>
<sequence length="355" mass="39495">MFGSLVGEAGEMLMEDEAKNQRQARRNLRIRGLLKGRRDAAEDVLGPDTLGEVAPITDKLEPTPTKAQDEVSELPPWLVYRDEPSEVSLRLHEELLDFAAFMRPTIIESAARDAWTHTLQQAAVTLWPESRVHVFGSTATKLNLPNADIDVAIVNVEGLRATTAMKKLAELLLEREEVSKIEIIQSAKVPVMKVQHRNTGLMADIVVNRTDGLDTAQFISEQMRLFPELSPLVLFLKLFLSQRNLHETFMGGMGSYVLVCVVLSFLQHHKSAQSAHLHSVTTLGNLLLDFFRYYGQEFRYAATGISVRDGGSLFDRAKRGWTATTRSGQATLCLESPTEPSLDIGGRIFKPVGVK</sequence>
<dbReference type="Pfam" id="PF03828">
    <property type="entry name" value="PAP_assoc"/>
    <property type="match status" value="1"/>
</dbReference>
<dbReference type="InterPro" id="IPR045862">
    <property type="entry name" value="Trf4-like"/>
</dbReference>
<dbReference type="GO" id="GO:0043634">
    <property type="term" value="P:polyadenylation-dependent ncRNA catabolic process"/>
    <property type="evidence" value="ECO:0007669"/>
    <property type="project" value="TreeGrafter"/>
</dbReference>
<dbReference type="SUPFAM" id="SSF81631">
    <property type="entry name" value="PAP/OAS1 substrate-binding domain"/>
    <property type="match status" value="1"/>
</dbReference>
<feature type="domain" description="Poly(A) RNA polymerase mitochondrial-like central palm" evidence="4">
    <location>
        <begin position="91"/>
        <end position="219"/>
    </location>
</feature>
<reference evidence="5" key="1">
    <citation type="submission" date="2021-02" db="EMBL/GenBank/DDBJ databases">
        <authorList>
            <person name="Dougan E. K."/>
            <person name="Rhodes N."/>
            <person name="Thang M."/>
            <person name="Chan C."/>
        </authorList>
    </citation>
    <scope>NUCLEOTIDE SEQUENCE</scope>
</reference>
<dbReference type="Proteomes" id="UP000649617">
    <property type="component" value="Unassembled WGS sequence"/>
</dbReference>
<name>A0A812IUI5_SYMPI</name>
<comment type="caution">
    <text evidence="5">The sequence shown here is derived from an EMBL/GenBank/DDBJ whole genome shotgun (WGS) entry which is preliminary data.</text>
</comment>
<keyword evidence="2" id="KW-0460">Magnesium</keyword>
<dbReference type="GO" id="GO:0046872">
    <property type="term" value="F:metal ion binding"/>
    <property type="evidence" value="ECO:0007669"/>
    <property type="project" value="UniProtKB-KW"/>
</dbReference>
<dbReference type="Pfam" id="PF22600">
    <property type="entry name" value="MTPAP-like_central"/>
    <property type="match status" value="1"/>
</dbReference>
<dbReference type="GO" id="GO:0003729">
    <property type="term" value="F:mRNA binding"/>
    <property type="evidence" value="ECO:0007669"/>
    <property type="project" value="TreeGrafter"/>
</dbReference>
<keyword evidence="6" id="KW-1185">Reference proteome</keyword>